<protein>
    <submittedName>
        <fullName evidence="2">Serine hydrolase</fullName>
    </submittedName>
</protein>
<name>A0A5N4BPW9_9FLAO</name>
<dbReference type="RefSeq" id="WP_152290119.1">
    <property type="nucleotide sequence ID" value="NZ_VTPV01000006.1"/>
</dbReference>
<dbReference type="Proteomes" id="UP000326384">
    <property type="component" value="Unassembled WGS sequence"/>
</dbReference>
<dbReference type="InterPro" id="IPR050789">
    <property type="entry name" value="Diverse_Enzym_Activities"/>
</dbReference>
<keyword evidence="3" id="KW-1185">Reference proteome</keyword>
<reference evidence="2 3" key="1">
    <citation type="journal article" date="2019" name="Stand. Genomic Sci.">
        <title>Draft Whole-Genome Sequence of a Novel Chryseobacterium viscerum Strain Isolated from Fresh Water at Dripping Springs, New Mexico.</title>
        <authorList>
            <person name="Kyndt J.A."/>
            <person name="Moore T.C."/>
        </authorList>
    </citation>
    <scope>NUCLEOTIDE SEQUENCE [LARGE SCALE GENOMIC DNA]</scope>
    <source>
        <strain evidence="2 3">DPS</strain>
    </source>
</reference>
<comment type="caution">
    <text evidence="2">The sequence shown here is derived from an EMBL/GenBank/DDBJ whole genome shotgun (WGS) entry which is preliminary data.</text>
</comment>
<feature type="domain" description="Beta-lactamase-related" evidence="1">
    <location>
        <begin position="251"/>
        <end position="531"/>
    </location>
</feature>
<gene>
    <name evidence="2" type="ORF">F8D52_12025</name>
</gene>
<evidence type="ECO:0000313" key="2">
    <source>
        <dbReference type="EMBL" id="KAB1230484.1"/>
    </source>
</evidence>
<sequence>MKAILLSIFIFTTSLYQGQIKNIVNPEKIESPVQKTHSGKVVFLTQNIALENLKDSDLISSSIFQENGDLNIHAFFENSLINYLHQLEPNWTVDELLKNGNYQFSFYVDGKLIYKEDLNTGAGTPENKKIKTTLRIPLISSKNEDSWGRYLWMRFYMAHDGIDALAAGNHVLKIEIRPYLKASTIKTGPIISEGQINLTVPSQNISENQTVVQPIQPNSGWKTSQEKINTKTIRTLNKKIAENRFKDITGIVVVKEGKLLLEEYFNGSRRDSLQDTRSVGKSFSSALTGIAIKEGYLKSENQPLKEFYDLKQFKNYSSQKDDVTIKSLLTMSSGFDGNDQDSESPGNEENMYPTDNWIKFVLDLPMTENTIGKNWNYFTAGVVVTGDILDKTVPQGLEKYADKKLFGPLGITNYKWQFTPQQKPSLAGGLRMKALDFAKFGQLYKNNGVWNGKTILSTDWVKKSLTNYFADNTDFEGYGYLFWRKVYTVGNKSYEAFQCSGNGGNKIIMFTKIPVVIVITAQAYNKPYAHQQTDKIVQEYLLPAIMMGNE</sequence>
<dbReference type="Gene3D" id="3.40.710.10">
    <property type="entry name" value="DD-peptidase/beta-lactamase superfamily"/>
    <property type="match status" value="1"/>
</dbReference>
<dbReference type="Pfam" id="PF00144">
    <property type="entry name" value="Beta-lactamase"/>
    <property type="match status" value="1"/>
</dbReference>
<dbReference type="GO" id="GO:0016787">
    <property type="term" value="F:hydrolase activity"/>
    <property type="evidence" value="ECO:0007669"/>
    <property type="project" value="UniProtKB-KW"/>
</dbReference>
<keyword evidence="2" id="KW-0378">Hydrolase</keyword>
<dbReference type="InterPro" id="IPR012338">
    <property type="entry name" value="Beta-lactam/transpept-like"/>
</dbReference>
<dbReference type="InterPro" id="IPR001466">
    <property type="entry name" value="Beta-lactam-related"/>
</dbReference>
<dbReference type="PANTHER" id="PTHR43283">
    <property type="entry name" value="BETA-LACTAMASE-RELATED"/>
    <property type="match status" value="1"/>
</dbReference>
<dbReference type="PANTHER" id="PTHR43283:SF7">
    <property type="entry name" value="BETA-LACTAMASE-RELATED DOMAIN-CONTAINING PROTEIN"/>
    <property type="match status" value="1"/>
</dbReference>
<evidence type="ECO:0000259" key="1">
    <source>
        <dbReference type="Pfam" id="PF00144"/>
    </source>
</evidence>
<proteinExistence type="predicted"/>
<evidence type="ECO:0000313" key="3">
    <source>
        <dbReference type="Proteomes" id="UP000326384"/>
    </source>
</evidence>
<dbReference type="SUPFAM" id="SSF56601">
    <property type="entry name" value="beta-lactamase/transpeptidase-like"/>
    <property type="match status" value="1"/>
</dbReference>
<accession>A0A5N4BPW9</accession>
<organism evidence="2 3">
    <name type="scientific">Chryseobacterium viscerum</name>
    <dbReference type="NCBI Taxonomy" id="1037377"/>
    <lineage>
        <taxon>Bacteria</taxon>
        <taxon>Pseudomonadati</taxon>
        <taxon>Bacteroidota</taxon>
        <taxon>Flavobacteriia</taxon>
        <taxon>Flavobacteriales</taxon>
        <taxon>Weeksellaceae</taxon>
        <taxon>Chryseobacterium group</taxon>
        <taxon>Chryseobacterium</taxon>
    </lineage>
</organism>
<dbReference type="EMBL" id="VTPV01000006">
    <property type="protein sequence ID" value="KAB1230484.1"/>
    <property type="molecule type" value="Genomic_DNA"/>
</dbReference>